<name>A0A0R3Q243_ANGCS</name>
<dbReference type="EMBL" id="UYYA01005531">
    <property type="protein sequence ID" value="VDM64724.1"/>
    <property type="molecule type" value="Genomic_DNA"/>
</dbReference>
<proteinExistence type="predicted"/>
<reference evidence="2 3" key="2">
    <citation type="submission" date="2018-11" db="EMBL/GenBank/DDBJ databases">
        <authorList>
            <consortium name="Pathogen Informatics"/>
        </authorList>
    </citation>
    <scope>NUCLEOTIDE SEQUENCE [LARGE SCALE GENOMIC DNA]</scope>
    <source>
        <strain evidence="2 3">Costa Rica</strain>
    </source>
</reference>
<evidence type="ECO:0000313" key="2">
    <source>
        <dbReference type="EMBL" id="VDM64724.1"/>
    </source>
</evidence>
<feature type="compositionally biased region" description="Basic and acidic residues" evidence="1">
    <location>
        <begin position="7"/>
        <end position="18"/>
    </location>
</feature>
<keyword evidence="3" id="KW-1185">Reference proteome</keyword>
<feature type="region of interest" description="Disordered" evidence="1">
    <location>
        <begin position="1"/>
        <end position="30"/>
    </location>
</feature>
<organism evidence="4">
    <name type="scientific">Angiostrongylus costaricensis</name>
    <name type="common">Nematode worm</name>
    <dbReference type="NCBI Taxonomy" id="334426"/>
    <lineage>
        <taxon>Eukaryota</taxon>
        <taxon>Metazoa</taxon>
        <taxon>Ecdysozoa</taxon>
        <taxon>Nematoda</taxon>
        <taxon>Chromadorea</taxon>
        <taxon>Rhabditida</taxon>
        <taxon>Rhabditina</taxon>
        <taxon>Rhabditomorpha</taxon>
        <taxon>Strongyloidea</taxon>
        <taxon>Metastrongylidae</taxon>
        <taxon>Angiostrongylus</taxon>
    </lineage>
</organism>
<accession>A0A0R3Q243</accession>
<gene>
    <name evidence="2" type="ORF">ACOC_LOCUS13139</name>
</gene>
<dbReference type="AlphaFoldDB" id="A0A0R3Q243"/>
<sequence length="119" mass="12949">MEDEDATSERRTTVDHRQGSSALMRKKTLKQKASGANYLLLGCSVRQAVSEPSLDKNSEKQNSENIAGVWWRVDNADSSHVDEGWPEEVTAQEPSFASADSLESLVDSGYSGSSGIVEN</sequence>
<evidence type="ECO:0000313" key="3">
    <source>
        <dbReference type="Proteomes" id="UP000267027"/>
    </source>
</evidence>
<dbReference type="Proteomes" id="UP000267027">
    <property type="component" value="Unassembled WGS sequence"/>
</dbReference>
<protein>
    <submittedName>
        <fullName evidence="2 4">Uncharacterized protein</fullName>
    </submittedName>
</protein>
<dbReference type="WBParaSite" id="ACOC_0001313801-mRNA-1">
    <property type="protein sequence ID" value="ACOC_0001313801-mRNA-1"/>
    <property type="gene ID" value="ACOC_0001313801"/>
</dbReference>
<evidence type="ECO:0000256" key="1">
    <source>
        <dbReference type="SAM" id="MobiDB-lite"/>
    </source>
</evidence>
<feature type="region of interest" description="Disordered" evidence="1">
    <location>
        <begin position="78"/>
        <end position="100"/>
    </location>
</feature>
<evidence type="ECO:0000313" key="4">
    <source>
        <dbReference type="WBParaSite" id="ACOC_0001313801-mRNA-1"/>
    </source>
</evidence>
<reference evidence="4" key="1">
    <citation type="submission" date="2017-02" db="UniProtKB">
        <authorList>
            <consortium name="WormBaseParasite"/>
        </authorList>
    </citation>
    <scope>IDENTIFICATION</scope>
</reference>